<evidence type="ECO:0000256" key="15">
    <source>
        <dbReference type="SAM" id="MobiDB-lite"/>
    </source>
</evidence>
<gene>
    <name evidence="18" type="ORF">ALP05_04389</name>
</gene>
<dbReference type="InterPro" id="IPR006171">
    <property type="entry name" value="TOPRIM_dom"/>
</dbReference>
<dbReference type="Gene3D" id="2.70.20.10">
    <property type="entry name" value="Topoisomerase I, domain 3"/>
    <property type="match status" value="1"/>
</dbReference>
<keyword evidence="9" id="KW-0238">DNA-binding</keyword>
<evidence type="ECO:0000256" key="5">
    <source>
        <dbReference type="ARBA" id="ARBA00022737"/>
    </source>
</evidence>
<evidence type="ECO:0000256" key="9">
    <source>
        <dbReference type="ARBA" id="ARBA00023125"/>
    </source>
</evidence>
<dbReference type="AlphaFoldDB" id="A0A3M6FEZ2"/>
<dbReference type="SMART" id="SM00437">
    <property type="entry name" value="TOP1Ac"/>
    <property type="match status" value="1"/>
</dbReference>
<evidence type="ECO:0000313" key="18">
    <source>
        <dbReference type="EMBL" id="RMV79110.1"/>
    </source>
</evidence>
<evidence type="ECO:0000259" key="17">
    <source>
        <dbReference type="PROSITE" id="PS52039"/>
    </source>
</evidence>
<dbReference type="InterPro" id="IPR013826">
    <property type="entry name" value="Topo_IA_cen_sub3"/>
</dbReference>
<comment type="catalytic activity">
    <reaction evidence="1">
        <text>ATP-independent breakage of single-stranded DNA, followed by passage and rejoining.</text>
        <dbReference type="EC" id="5.6.2.1"/>
    </reaction>
</comment>
<keyword evidence="5" id="KW-0677">Repeat</keyword>
<sequence length="680" mass="74700">MSAMVCSYLCGDLSMRVVLCEKPSQASDIAKVIGATRRGKGFFEGNGLIVTYAIGHLMENATPEDYDEKYKKWSIEDLPIVPSRWKMKAKKTTAAQLKIVTDWIKKAESVVIATDPDREGELIAWEILEHCKYNGAAERMLLSALNQASIKRAWSSLRPAQETVLLYHSALARGRGDWLVGMNLSRLFTLLGRNAGYFGVLSIGRVQTPTLRIVVDRDKAIQTFVPTAYWDIILTLQASDVTFKAKWTAAEDYADGHGRCISENAANAALKAMTNAAHTTVVESKTDRVTESAPLPFSLSSLQQACSRVLGLGAQETLDIAQALYETHKATTYPRADTGYLDESMHDEAPLVFQALIATDPSIAGRVQGLDARVKSRAWNSTKVTAHHGIIPTIEPSRIDGMSEKEAGVYRLIRAHFLAQFMPPYDYLKTVITFECGGERAIANGRKILSEGWKVLLDSNDQDEDAEEETRNGRQTLPKLNPNDRAVVMTARSERLMTTPLKYLSEGDLIAAMKGAAKLVSDPRLKQKLKDTTGIGTEATRAGIIQGLIERGFMIKKGRTLRATEAGLSLIASAPEAVTNPGMTAIWEQALDMVESGAMTLDDFVSKQSMWVSQMVKKYASTTLTFNLEKGPECPICQNPTVKKSGDKGPFWACSKYPSCRGTVSVSSDGKKPRKRKKAA</sequence>
<comment type="caution">
    <text evidence="18">The sequence shown here is derived from an EMBL/GenBank/DDBJ whole genome shotgun (WGS) entry which is preliminary data.</text>
</comment>
<dbReference type="SMART" id="SM00436">
    <property type="entry name" value="TOP1Bc"/>
    <property type="match status" value="1"/>
</dbReference>
<keyword evidence="7" id="KW-0862">Zinc</keyword>
<evidence type="ECO:0000256" key="13">
    <source>
        <dbReference type="ARBA" id="ARBA00032235"/>
    </source>
</evidence>
<dbReference type="InterPro" id="IPR003601">
    <property type="entry name" value="Topo_IA_2"/>
</dbReference>
<evidence type="ECO:0000313" key="19">
    <source>
        <dbReference type="Proteomes" id="UP000269872"/>
    </source>
</evidence>
<keyword evidence="8" id="KW-0799">Topoisomerase</keyword>
<dbReference type="InterPro" id="IPR013825">
    <property type="entry name" value="Topo_IA_cen_sub2"/>
</dbReference>
<dbReference type="PANTHER" id="PTHR11390:SF21">
    <property type="entry name" value="DNA TOPOISOMERASE 3-ALPHA"/>
    <property type="match status" value="1"/>
</dbReference>
<feature type="domain" description="Toprim" evidence="16">
    <location>
        <begin position="15"/>
        <end position="146"/>
    </location>
</feature>
<dbReference type="Proteomes" id="UP000269872">
    <property type="component" value="Unassembled WGS sequence"/>
</dbReference>
<dbReference type="GO" id="GO:0006281">
    <property type="term" value="P:DNA repair"/>
    <property type="evidence" value="ECO:0007669"/>
    <property type="project" value="TreeGrafter"/>
</dbReference>
<dbReference type="GO" id="GO:0008270">
    <property type="term" value="F:zinc ion binding"/>
    <property type="evidence" value="ECO:0007669"/>
    <property type="project" value="UniProtKB-KW"/>
</dbReference>
<comment type="similarity">
    <text evidence="2">Belongs to the type IA topoisomerase family.</text>
</comment>
<evidence type="ECO:0000256" key="12">
    <source>
        <dbReference type="ARBA" id="ARBA00031985"/>
    </source>
</evidence>
<dbReference type="InterPro" id="IPR013497">
    <property type="entry name" value="Topo_IA_cen"/>
</dbReference>
<dbReference type="GO" id="GO:0003677">
    <property type="term" value="F:DNA binding"/>
    <property type="evidence" value="ECO:0007669"/>
    <property type="project" value="UniProtKB-KW"/>
</dbReference>
<dbReference type="GO" id="GO:0003917">
    <property type="term" value="F:DNA topoisomerase type I (single strand cut, ATP-independent) activity"/>
    <property type="evidence" value="ECO:0007669"/>
    <property type="project" value="UniProtKB-EC"/>
</dbReference>
<dbReference type="Pfam" id="PF01131">
    <property type="entry name" value="Topoisom_bac"/>
    <property type="match status" value="1"/>
</dbReference>
<dbReference type="PANTHER" id="PTHR11390">
    <property type="entry name" value="PROKARYOTIC DNA TOPOISOMERASE"/>
    <property type="match status" value="1"/>
</dbReference>
<dbReference type="InterPro" id="IPR000380">
    <property type="entry name" value="Topo_IA"/>
</dbReference>
<dbReference type="GO" id="GO:0006310">
    <property type="term" value="P:DNA recombination"/>
    <property type="evidence" value="ECO:0007669"/>
    <property type="project" value="TreeGrafter"/>
</dbReference>
<keyword evidence="4" id="KW-0479">Metal-binding</keyword>
<dbReference type="Gene3D" id="3.40.50.140">
    <property type="match status" value="1"/>
</dbReference>
<dbReference type="InterPro" id="IPR013824">
    <property type="entry name" value="Topo_IA_cen_sub1"/>
</dbReference>
<accession>A0A3M6FEZ2</accession>
<evidence type="ECO:0000256" key="11">
    <source>
        <dbReference type="ARBA" id="ARBA00030003"/>
    </source>
</evidence>
<feature type="domain" description="Topo IA-type catalytic" evidence="17">
    <location>
        <begin position="163"/>
        <end position="616"/>
    </location>
</feature>
<dbReference type="InterPro" id="IPR003602">
    <property type="entry name" value="Topo_IA_DNA-bd_dom"/>
</dbReference>
<evidence type="ECO:0000256" key="2">
    <source>
        <dbReference type="ARBA" id="ARBA00009446"/>
    </source>
</evidence>
<dbReference type="Gene3D" id="1.10.460.10">
    <property type="entry name" value="Topoisomerase I, domain 2"/>
    <property type="match status" value="1"/>
</dbReference>
<dbReference type="NCBIfam" id="TIGR01056">
    <property type="entry name" value="topB"/>
    <property type="match status" value="1"/>
</dbReference>
<evidence type="ECO:0000256" key="10">
    <source>
        <dbReference type="ARBA" id="ARBA00023235"/>
    </source>
</evidence>
<dbReference type="SMART" id="SM00493">
    <property type="entry name" value="TOPRIM"/>
    <property type="match status" value="1"/>
</dbReference>
<dbReference type="EMBL" id="RBUY01000018">
    <property type="protein sequence ID" value="RMV79110.1"/>
    <property type="molecule type" value="Genomic_DNA"/>
</dbReference>
<dbReference type="SUPFAM" id="SSF57783">
    <property type="entry name" value="Zinc beta-ribbon"/>
    <property type="match status" value="1"/>
</dbReference>
<reference evidence="18 19" key="1">
    <citation type="submission" date="2018-08" db="EMBL/GenBank/DDBJ databases">
        <title>Recombination of ecologically and evolutionarily significant loci maintains genetic cohesion in the Pseudomonas syringae species complex.</title>
        <authorList>
            <person name="Dillon M."/>
            <person name="Thakur S."/>
            <person name="Almeida R.N.D."/>
            <person name="Weir B.S."/>
            <person name="Guttman D.S."/>
        </authorList>
    </citation>
    <scope>NUCLEOTIDE SEQUENCE [LARGE SCALE GENOMIC DNA]</scope>
    <source>
        <strain evidence="18 19">ICMP 7496</strain>
    </source>
</reference>
<dbReference type="InterPro" id="IPR005738">
    <property type="entry name" value="TopoIII"/>
</dbReference>
<dbReference type="PRINTS" id="PR00417">
    <property type="entry name" value="PRTPISMRASEI"/>
</dbReference>
<evidence type="ECO:0000256" key="4">
    <source>
        <dbReference type="ARBA" id="ARBA00022723"/>
    </source>
</evidence>
<dbReference type="SUPFAM" id="SSF56712">
    <property type="entry name" value="Prokaryotic type I DNA topoisomerase"/>
    <property type="match status" value="1"/>
</dbReference>
<dbReference type="EC" id="5.6.2.1" evidence="3"/>
<dbReference type="Gene3D" id="1.10.290.10">
    <property type="entry name" value="Topoisomerase I, domain 4"/>
    <property type="match status" value="1"/>
</dbReference>
<dbReference type="Gene3D" id="3.30.65.10">
    <property type="entry name" value="Bacterial Topoisomerase I, domain 1"/>
    <property type="match status" value="1"/>
</dbReference>
<evidence type="ECO:0000256" key="3">
    <source>
        <dbReference type="ARBA" id="ARBA00012891"/>
    </source>
</evidence>
<evidence type="ECO:0000256" key="7">
    <source>
        <dbReference type="ARBA" id="ARBA00022833"/>
    </source>
</evidence>
<evidence type="ECO:0000259" key="16">
    <source>
        <dbReference type="PROSITE" id="PS50880"/>
    </source>
</evidence>
<dbReference type="NCBIfam" id="NF005829">
    <property type="entry name" value="PRK07726.1"/>
    <property type="match status" value="1"/>
</dbReference>
<dbReference type="InterPro" id="IPR023405">
    <property type="entry name" value="Topo_IA_core_domain"/>
</dbReference>
<dbReference type="InterPro" id="IPR013498">
    <property type="entry name" value="Topo_IA_Znf"/>
</dbReference>
<keyword evidence="6" id="KW-0863">Zinc-finger</keyword>
<dbReference type="InterPro" id="IPR034144">
    <property type="entry name" value="TOPRIM_TopoIII"/>
</dbReference>
<dbReference type="CDD" id="cd00186">
    <property type="entry name" value="TOP1Ac"/>
    <property type="match status" value="1"/>
</dbReference>
<dbReference type="Pfam" id="PF01751">
    <property type="entry name" value="Toprim"/>
    <property type="match status" value="1"/>
</dbReference>
<evidence type="ECO:0000256" key="8">
    <source>
        <dbReference type="ARBA" id="ARBA00023029"/>
    </source>
</evidence>
<evidence type="ECO:0000256" key="14">
    <source>
        <dbReference type="ARBA" id="ARBA00032877"/>
    </source>
</evidence>
<dbReference type="FunFam" id="1.10.290.10:FF:000004">
    <property type="entry name" value="DNA topoisomerase 3"/>
    <property type="match status" value="1"/>
</dbReference>
<dbReference type="PROSITE" id="PS50880">
    <property type="entry name" value="TOPRIM"/>
    <property type="match status" value="1"/>
</dbReference>
<evidence type="ECO:0000256" key="1">
    <source>
        <dbReference type="ARBA" id="ARBA00000213"/>
    </source>
</evidence>
<dbReference type="CDD" id="cd03362">
    <property type="entry name" value="TOPRIM_TopoIA_TopoIII"/>
    <property type="match status" value="1"/>
</dbReference>
<evidence type="ECO:0000256" key="6">
    <source>
        <dbReference type="ARBA" id="ARBA00022771"/>
    </source>
</evidence>
<dbReference type="GO" id="GO:0043597">
    <property type="term" value="C:cytoplasmic replication fork"/>
    <property type="evidence" value="ECO:0007669"/>
    <property type="project" value="TreeGrafter"/>
</dbReference>
<feature type="region of interest" description="Disordered" evidence="15">
    <location>
        <begin position="661"/>
        <end position="680"/>
    </location>
</feature>
<dbReference type="GO" id="GO:0006265">
    <property type="term" value="P:DNA topological change"/>
    <property type="evidence" value="ECO:0007669"/>
    <property type="project" value="InterPro"/>
</dbReference>
<feature type="region of interest" description="Disordered" evidence="15">
    <location>
        <begin position="461"/>
        <end position="483"/>
    </location>
</feature>
<dbReference type="Pfam" id="PF01396">
    <property type="entry name" value="Zn_ribbon_Top1"/>
    <property type="match status" value="1"/>
</dbReference>
<keyword evidence="10 18" id="KW-0413">Isomerase</keyword>
<proteinExistence type="inferred from homology"/>
<organism evidence="18 19">
    <name type="scientific">Pseudomonas caricapapayae</name>
    <dbReference type="NCBI Taxonomy" id="46678"/>
    <lineage>
        <taxon>Bacteria</taxon>
        <taxon>Pseudomonadati</taxon>
        <taxon>Pseudomonadota</taxon>
        <taxon>Gammaproteobacteria</taxon>
        <taxon>Pseudomonadales</taxon>
        <taxon>Pseudomonadaceae</taxon>
        <taxon>Pseudomonas</taxon>
    </lineage>
</organism>
<protein>
    <recommendedName>
        <fullName evidence="3">DNA topoisomerase</fullName>
        <ecNumber evidence="3">5.6.2.1</ecNumber>
    </recommendedName>
    <alternativeName>
        <fullName evidence="14">Omega-protein</fullName>
    </alternativeName>
    <alternativeName>
        <fullName evidence="13">Relaxing enzyme</fullName>
    </alternativeName>
    <alternativeName>
        <fullName evidence="11">Swivelase</fullName>
    </alternativeName>
    <alternativeName>
        <fullName evidence="12">Untwisting enzyme</fullName>
    </alternativeName>
</protein>
<dbReference type="PROSITE" id="PS52039">
    <property type="entry name" value="TOPO_IA_2"/>
    <property type="match status" value="1"/>
</dbReference>
<name>A0A3M6FEZ2_9PSED</name>